<dbReference type="GO" id="GO:0017005">
    <property type="term" value="F:3'-tyrosyl-DNA phosphodiesterase activity"/>
    <property type="evidence" value="ECO:0007669"/>
    <property type="project" value="TreeGrafter"/>
</dbReference>
<keyword evidence="7" id="KW-0234">DNA repair</keyword>
<feature type="binding site" evidence="10">
    <location>
        <position position="398"/>
    </location>
    <ligand>
        <name>substrate</name>
    </ligand>
</feature>
<dbReference type="OrthoDB" id="47785at2759"/>
<evidence type="ECO:0000256" key="5">
    <source>
        <dbReference type="ARBA" id="ARBA00022801"/>
    </source>
</evidence>
<dbReference type="Gene3D" id="3.30.870.10">
    <property type="entry name" value="Endonuclease Chain A"/>
    <property type="match status" value="2"/>
</dbReference>
<organism evidence="11 12">
    <name type="scientific">Cryptosporidium muris (strain RN66)</name>
    <dbReference type="NCBI Taxonomy" id="441375"/>
    <lineage>
        <taxon>Eukaryota</taxon>
        <taxon>Sar</taxon>
        <taxon>Alveolata</taxon>
        <taxon>Apicomplexa</taxon>
        <taxon>Conoidasida</taxon>
        <taxon>Coccidia</taxon>
        <taxon>Eucoccidiorida</taxon>
        <taxon>Eimeriorina</taxon>
        <taxon>Cryptosporidiidae</taxon>
        <taxon>Cryptosporidium</taxon>
    </lineage>
</organism>
<feature type="binding site" evidence="10">
    <location>
        <position position="144"/>
    </location>
    <ligand>
        <name>substrate</name>
    </ligand>
</feature>
<evidence type="ECO:0000256" key="6">
    <source>
        <dbReference type="ARBA" id="ARBA00022839"/>
    </source>
</evidence>
<evidence type="ECO:0000256" key="7">
    <source>
        <dbReference type="ARBA" id="ARBA00023204"/>
    </source>
</evidence>
<dbReference type="AlphaFoldDB" id="B6AFR8"/>
<dbReference type="InterPro" id="IPR010347">
    <property type="entry name" value="Tdp1"/>
</dbReference>
<evidence type="ECO:0000256" key="8">
    <source>
        <dbReference type="ARBA" id="ARBA00023242"/>
    </source>
</evidence>
<comment type="subcellular location">
    <subcellularLocation>
        <location evidence="1">Nucleus</location>
    </subcellularLocation>
</comment>
<keyword evidence="8" id="KW-0539">Nucleus</keyword>
<evidence type="ECO:0000256" key="10">
    <source>
        <dbReference type="PIRSR" id="PIRSR610347-2"/>
    </source>
</evidence>
<evidence type="ECO:0000313" key="12">
    <source>
        <dbReference type="Proteomes" id="UP000001460"/>
    </source>
</evidence>
<keyword evidence="5" id="KW-0378">Hydrolase</keyword>
<dbReference type="GO" id="GO:0003697">
    <property type="term" value="F:single-stranded DNA binding"/>
    <property type="evidence" value="ECO:0007669"/>
    <property type="project" value="TreeGrafter"/>
</dbReference>
<keyword evidence="12" id="KW-1185">Reference proteome</keyword>
<evidence type="ECO:0000256" key="4">
    <source>
        <dbReference type="ARBA" id="ARBA00022763"/>
    </source>
</evidence>
<dbReference type="Pfam" id="PF06087">
    <property type="entry name" value="Tyr-DNA_phospho"/>
    <property type="match status" value="1"/>
</dbReference>
<dbReference type="GO" id="GO:0006281">
    <property type="term" value="P:DNA repair"/>
    <property type="evidence" value="ECO:0007669"/>
    <property type="project" value="UniProtKB-KW"/>
</dbReference>
<dbReference type="PANTHER" id="PTHR12415">
    <property type="entry name" value="TYROSYL-DNA PHOSPHODIESTERASE 1"/>
    <property type="match status" value="1"/>
</dbReference>
<dbReference type="GeneID" id="6996377"/>
<evidence type="ECO:0000256" key="3">
    <source>
        <dbReference type="ARBA" id="ARBA00022722"/>
    </source>
</evidence>
<dbReference type="Proteomes" id="UP000001460">
    <property type="component" value="Unassembled WGS sequence"/>
</dbReference>
<keyword evidence="6" id="KW-0269">Exonuclease</keyword>
<sequence>MCHKYLDYTEPSFKKLKLDDCMEACKHFQGSCIYLNLLESEPSSENLLSIKDIFRADCEYCFDGEQDSWLIQDLLVSSYIIDIKWLFKEVRLNKIDEKLNRLLIIHGGSCNLDDTTEIQILNIAKNYEIQCPTMPLPYGVFHPKFLILKFSKQDPIIKKEESFIRLVITTANFLESDWKFKTQAVWVQDFLLANNSNGAMKNPFCEYFGMFLNHIISKIEHKKFWSDLIKQYDYDNATVDLVASVPGYHKGENMKLWGHLRMKEIMKYKTDLNSTLNIEQPNRICKVEQYNNEYRHVESRIICQFSSLGKFSEKWLTQEFGDSLNTCINEYTTKSSFELVYPTAEQVYKSLEGIYGGGSIPVKHNNITKSWISKILHLWGSGTLSNPSIRDLSVPHIKTFLRYLWNSDRKTVSIPWIFYGSHNLGPAAWGQLQNNQTQMCIRNYELGVIITPYTLYNNVKYIRTKRNRTPKFIWTKMETKSTPNYNIRVPFSIPPIQYKTNDTPWYIELLVDS</sequence>
<evidence type="ECO:0000256" key="2">
    <source>
        <dbReference type="ARBA" id="ARBA00010205"/>
    </source>
</evidence>
<evidence type="ECO:0000313" key="11">
    <source>
        <dbReference type="EMBL" id="EEA07059.1"/>
    </source>
</evidence>
<dbReference type="GO" id="GO:0005634">
    <property type="term" value="C:nucleus"/>
    <property type="evidence" value="ECO:0007669"/>
    <property type="project" value="UniProtKB-SubCell"/>
</dbReference>
<dbReference type="PANTHER" id="PTHR12415:SF0">
    <property type="entry name" value="TYROSYL-DNA PHOSPHODIESTERASE 1"/>
    <property type="match status" value="1"/>
</dbReference>
<dbReference type="GO" id="GO:0003690">
    <property type="term" value="F:double-stranded DNA binding"/>
    <property type="evidence" value="ECO:0007669"/>
    <property type="project" value="TreeGrafter"/>
</dbReference>
<protein>
    <submittedName>
        <fullName evidence="11">Tyrosyl-DNA phosphodiesterase family protein</fullName>
    </submittedName>
</protein>
<dbReference type="SUPFAM" id="SSF56024">
    <property type="entry name" value="Phospholipase D/nuclease"/>
    <property type="match status" value="2"/>
</dbReference>
<dbReference type="VEuPathDB" id="CryptoDB:CMU_034450"/>
<dbReference type="GO" id="GO:0004527">
    <property type="term" value="F:exonuclease activity"/>
    <property type="evidence" value="ECO:0007669"/>
    <property type="project" value="UniProtKB-KW"/>
</dbReference>
<feature type="active site" description="Proton donor/acceptor" evidence="9">
    <location>
        <position position="396"/>
    </location>
</feature>
<dbReference type="OMA" id="PLIKECW"/>
<evidence type="ECO:0000256" key="1">
    <source>
        <dbReference type="ARBA" id="ARBA00004123"/>
    </source>
</evidence>
<name>B6AFR8_CRYMR</name>
<keyword evidence="3" id="KW-0540">Nuclease</keyword>
<dbReference type="CDD" id="cd09123">
    <property type="entry name" value="PLDc_Tdp1_2"/>
    <property type="match status" value="1"/>
</dbReference>
<keyword evidence="4" id="KW-0227">DNA damage</keyword>
<dbReference type="eggNOG" id="KOG2031">
    <property type="taxonomic scope" value="Eukaryota"/>
</dbReference>
<reference evidence="11" key="1">
    <citation type="submission" date="2008-06" db="EMBL/GenBank/DDBJ databases">
        <authorList>
            <person name="Lorenzi H."/>
            <person name="Inman J."/>
            <person name="Miller J."/>
            <person name="Schobel S."/>
            <person name="Amedeo P."/>
            <person name="Caler E.V."/>
            <person name="da Silva J."/>
        </authorList>
    </citation>
    <scope>NUCLEOTIDE SEQUENCE [LARGE SCALE GENOMIC DNA]</scope>
    <source>
        <strain evidence="11">RN66</strain>
    </source>
</reference>
<evidence type="ECO:0000256" key="9">
    <source>
        <dbReference type="PIRSR" id="PIRSR610347-1"/>
    </source>
</evidence>
<gene>
    <name evidence="11" type="ORF">CMU_034450</name>
</gene>
<accession>B6AFR8</accession>
<dbReference type="STRING" id="441375.B6AFR8"/>
<dbReference type="RefSeq" id="XP_002141408.1">
    <property type="nucleotide sequence ID" value="XM_002141372.1"/>
</dbReference>
<proteinExistence type="inferred from homology"/>
<feature type="active site" description="Nucleophile" evidence="9">
    <location>
        <position position="142"/>
    </location>
</feature>
<dbReference type="EMBL" id="DS989731">
    <property type="protein sequence ID" value="EEA07059.1"/>
    <property type="molecule type" value="Genomic_DNA"/>
</dbReference>
<comment type="similarity">
    <text evidence="2">Belongs to the tyrosyl-DNA phosphodiesterase family.</text>
</comment>
<dbReference type="CDD" id="cd09122">
    <property type="entry name" value="PLDc_Tdp1_1"/>
    <property type="match status" value="1"/>
</dbReference>